<evidence type="ECO:0000313" key="2">
    <source>
        <dbReference type="EMBL" id="KAF9669231.1"/>
    </source>
</evidence>
<organism evidence="2 3">
    <name type="scientific">Salix dunnii</name>
    <dbReference type="NCBI Taxonomy" id="1413687"/>
    <lineage>
        <taxon>Eukaryota</taxon>
        <taxon>Viridiplantae</taxon>
        <taxon>Streptophyta</taxon>
        <taxon>Embryophyta</taxon>
        <taxon>Tracheophyta</taxon>
        <taxon>Spermatophyta</taxon>
        <taxon>Magnoliopsida</taxon>
        <taxon>eudicotyledons</taxon>
        <taxon>Gunneridae</taxon>
        <taxon>Pentapetalae</taxon>
        <taxon>rosids</taxon>
        <taxon>fabids</taxon>
        <taxon>Malpighiales</taxon>
        <taxon>Salicaceae</taxon>
        <taxon>Saliceae</taxon>
        <taxon>Salix</taxon>
    </lineage>
</organism>
<evidence type="ECO:0000256" key="1">
    <source>
        <dbReference type="SAM" id="MobiDB-lite"/>
    </source>
</evidence>
<dbReference type="AlphaFoldDB" id="A0A835MQ19"/>
<sequence length="168" mass="18207">MRNTWIPRLIERIQAESESPVDQPITSTPTCHSSQIDIPVAASESGSDLIDPNILPDISGSCTFSEYSLDAQISSGSDLTNSQNPPSSHYMQNGSCSYPDIDSVPWGWYENGVDKQGVDQGIYGFVGGGDSMENLWNEENIWSGPSLKEELSDETGSCGSLNLARVLE</sequence>
<protein>
    <submittedName>
        <fullName evidence="2">Uncharacterized protein</fullName>
    </submittedName>
</protein>
<comment type="caution">
    <text evidence="2">The sequence shown here is derived from an EMBL/GenBank/DDBJ whole genome shotgun (WGS) entry which is preliminary data.</text>
</comment>
<gene>
    <name evidence="2" type="ORF">SADUNF_Sadunf14G0086400</name>
</gene>
<dbReference type="OrthoDB" id="2143914at2759"/>
<name>A0A835MQ19_9ROSI</name>
<dbReference type="Proteomes" id="UP000657918">
    <property type="component" value="Unassembled WGS sequence"/>
</dbReference>
<feature type="region of interest" description="Disordered" evidence="1">
    <location>
        <begin position="74"/>
        <end position="93"/>
    </location>
</feature>
<dbReference type="EMBL" id="JADGMS010000014">
    <property type="protein sequence ID" value="KAF9669231.1"/>
    <property type="molecule type" value="Genomic_DNA"/>
</dbReference>
<accession>A0A835MQ19</accession>
<proteinExistence type="predicted"/>
<evidence type="ECO:0000313" key="3">
    <source>
        <dbReference type="Proteomes" id="UP000657918"/>
    </source>
</evidence>
<reference evidence="2 3" key="1">
    <citation type="submission" date="2020-10" db="EMBL/GenBank/DDBJ databases">
        <title>Plant Genome Project.</title>
        <authorList>
            <person name="Zhang R.-G."/>
        </authorList>
    </citation>
    <scope>NUCLEOTIDE SEQUENCE [LARGE SCALE GENOMIC DNA]</scope>
    <source>
        <strain evidence="2">FAFU-HL-1</strain>
        <tissue evidence="2">Leaf</tissue>
    </source>
</reference>
<keyword evidence="3" id="KW-1185">Reference proteome</keyword>